<sequence>MQIGDLTKFVLPNGGYVSTNAGCDEGWQDEKEISRDIKKSNLTKHPKSAAQLAEGNPKSGTYSISTSTWSRDRRSLLVPHESQLTRSKA</sequence>
<evidence type="ECO:0000256" key="1">
    <source>
        <dbReference type="SAM" id="MobiDB-lite"/>
    </source>
</evidence>
<dbReference type="Proteomes" id="UP000887574">
    <property type="component" value="Unplaced"/>
</dbReference>
<protein>
    <submittedName>
        <fullName evidence="3">Uncharacterized protein</fullName>
    </submittedName>
</protein>
<proteinExistence type="predicted"/>
<feature type="compositionally biased region" description="Polar residues" evidence="1">
    <location>
        <begin position="58"/>
        <end position="69"/>
    </location>
</feature>
<keyword evidence="2" id="KW-1185">Reference proteome</keyword>
<evidence type="ECO:0000313" key="2">
    <source>
        <dbReference type="Proteomes" id="UP000887574"/>
    </source>
</evidence>
<organism evidence="2 3">
    <name type="scientific">Ditylenchus dipsaci</name>
    <dbReference type="NCBI Taxonomy" id="166011"/>
    <lineage>
        <taxon>Eukaryota</taxon>
        <taxon>Metazoa</taxon>
        <taxon>Ecdysozoa</taxon>
        <taxon>Nematoda</taxon>
        <taxon>Chromadorea</taxon>
        <taxon>Rhabditida</taxon>
        <taxon>Tylenchina</taxon>
        <taxon>Tylenchomorpha</taxon>
        <taxon>Sphaerularioidea</taxon>
        <taxon>Anguinidae</taxon>
        <taxon>Anguininae</taxon>
        <taxon>Ditylenchus</taxon>
    </lineage>
</organism>
<feature type="region of interest" description="Disordered" evidence="1">
    <location>
        <begin position="39"/>
        <end position="69"/>
    </location>
</feature>
<evidence type="ECO:0000313" key="3">
    <source>
        <dbReference type="WBParaSite" id="jg14760"/>
    </source>
</evidence>
<dbReference type="AlphaFoldDB" id="A0A915D2Q7"/>
<name>A0A915D2Q7_9BILA</name>
<dbReference type="WBParaSite" id="jg14760">
    <property type="protein sequence ID" value="jg14760"/>
    <property type="gene ID" value="jg14760"/>
</dbReference>
<accession>A0A915D2Q7</accession>
<reference evidence="3" key="1">
    <citation type="submission" date="2022-11" db="UniProtKB">
        <authorList>
            <consortium name="WormBaseParasite"/>
        </authorList>
    </citation>
    <scope>IDENTIFICATION</scope>
</reference>